<dbReference type="InterPro" id="IPR014169">
    <property type="entry name" value="Pal_lipo_C"/>
</dbReference>
<feature type="chain" id="PRO_5012377110" description="Peptidoglycan-associated lipoprotein" evidence="9">
    <location>
        <begin position="23"/>
        <end position="173"/>
    </location>
</feature>
<gene>
    <name evidence="8" type="primary">pal</name>
    <name evidence="11" type="ORF">BA171_04360</name>
</gene>
<proteinExistence type="inferred from homology"/>
<keyword evidence="6 8" id="KW-0449">Lipoprotein</keyword>
<dbReference type="AlphaFoldDB" id="A0A249DYZ3"/>
<dbReference type="GO" id="GO:0009279">
    <property type="term" value="C:cell outer membrane"/>
    <property type="evidence" value="ECO:0007669"/>
    <property type="project" value="UniProtKB-SubCell"/>
</dbReference>
<evidence type="ECO:0000256" key="7">
    <source>
        <dbReference type="ARBA" id="ARBA00023306"/>
    </source>
</evidence>
<dbReference type="InterPro" id="IPR050330">
    <property type="entry name" value="Bact_OuterMem_StrucFunc"/>
</dbReference>
<evidence type="ECO:0000256" key="9">
    <source>
        <dbReference type="SAM" id="SignalP"/>
    </source>
</evidence>
<evidence type="ECO:0000313" key="12">
    <source>
        <dbReference type="Proteomes" id="UP000216438"/>
    </source>
</evidence>
<dbReference type="EMBL" id="CP016303">
    <property type="protein sequence ID" value="ASX26320.1"/>
    <property type="molecule type" value="Genomic_DNA"/>
</dbReference>
<sequence>MKFNHKILKRLTLALFIFSVMACTSHKNTNHSEMGAETTDISTDMNGNAGVSSADERARAQIEGLQKTSVVYFDFDKYNIKPNFAEMLNAHADFLLNNPSFKVDIEGHTDQSGTSEYNMALGERRANAVKMYLQGKGVSAQQMSIVSYGKEKPVYRGNNKEDYSQNRRAVLIY</sequence>
<dbReference type="InterPro" id="IPR006690">
    <property type="entry name" value="OMPA-like_CS"/>
</dbReference>
<name>A0A249DYZ3_9ENTR</name>
<dbReference type="Gene3D" id="3.30.1330.60">
    <property type="entry name" value="OmpA-like domain"/>
    <property type="match status" value="1"/>
</dbReference>
<keyword evidence="2 8" id="KW-0732">Signal</keyword>
<dbReference type="HAMAP" id="MF_02204">
    <property type="entry name" value="Pal"/>
    <property type="match status" value="1"/>
</dbReference>
<feature type="signal peptide" evidence="9">
    <location>
        <begin position="1"/>
        <end position="22"/>
    </location>
</feature>
<keyword evidence="7 8" id="KW-0131">Cell cycle</keyword>
<comment type="function">
    <text evidence="8">Part of the Tol-Pal system, which plays a role in outer membrane invagination during cell division and is important for maintaining outer membrane integrity.</text>
</comment>
<evidence type="ECO:0000256" key="6">
    <source>
        <dbReference type="ARBA" id="ARBA00023288"/>
    </source>
</evidence>
<dbReference type="InterPro" id="IPR006665">
    <property type="entry name" value="OmpA-like"/>
</dbReference>
<keyword evidence="5 8" id="KW-0998">Cell outer membrane</keyword>
<accession>A0A249DYZ3</accession>
<comment type="similarity">
    <text evidence="8">Belongs to the Pal lipoprotein family.</text>
</comment>
<evidence type="ECO:0000256" key="2">
    <source>
        <dbReference type="ARBA" id="ARBA00022729"/>
    </source>
</evidence>
<dbReference type="OrthoDB" id="9809164at2"/>
<dbReference type="PROSITE" id="PS01068">
    <property type="entry name" value="OMPA_1"/>
    <property type="match status" value="1"/>
</dbReference>
<evidence type="ECO:0000256" key="4">
    <source>
        <dbReference type="ARBA" id="ARBA00023139"/>
    </source>
</evidence>
<dbReference type="GO" id="GO:0051301">
    <property type="term" value="P:cell division"/>
    <property type="evidence" value="ECO:0007669"/>
    <property type="project" value="UniProtKB-UniRule"/>
</dbReference>
<dbReference type="InterPro" id="IPR006664">
    <property type="entry name" value="OMP_bac"/>
</dbReference>
<organism evidence="11 12">
    <name type="scientific">Candidatus Hamiltonella defensa</name>
    <name type="common">Bemisia tabaci</name>
    <dbReference type="NCBI Taxonomy" id="672795"/>
    <lineage>
        <taxon>Bacteria</taxon>
        <taxon>Pseudomonadati</taxon>
        <taxon>Pseudomonadota</taxon>
        <taxon>Gammaproteobacteria</taxon>
        <taxon>Enterobacterales</taxon>
        <taxon>Enterobacteriaceae</taxon>
        <taxon>aphid secondary symbionts</taxon>
        <taxon>Candidatus Williamhamiltonella</taxon>
    </lineage>
</organism>
<evidence type="ECO:0000313" key="11">
    <source>
        <dbReference type="EMBL" id="ASX26320.1"/>
    </source>
</evidence>
<feature type="domain" description="OmpA-like" evidence="10">
    <location>
        <begin position="60"/>
        <end position="173"/>
    </location>
</feature>
<dbReference type="CDD" id="cd07185">
    <property type="entry name" value="OmpA_C-like"/>
    <property type="match status" value="1"/>
</dbReference>
<dbReference type="PROSITE" id="PS51123">
    <property type="entry name" value="OMPA_2"/>
    <property type="match status" value="1"/>
</dbReference>
<dbReference type="PANTHER" id="PTHR30329:SF21">
    <property type="entry name" value="LIPOPROTEIN YIAD-RELATED"/>
    <property type="match status" value="1"/>
</dbReference>
<reference evidence="12" key="1">
    <citation type="submission" date="2016-06" db="EMBL/GenBank/DDBJ databases">
        <authorList>
            <person name="Chen W."/>
            <person name="Hasegawa D.K."/>
        </authorList>
    </citation>
    <scope>NUCLEOTIDE SEQUENCE [LARGE SCALE GENOMIC DNA]</scope>
    <source>
        <strain evidence="12">MEAM1</strain>
    </source>
</reference>
<reference evidence="11 12" key="2">
    <citation type="submission" date="2017-09" db="EMBL/GenBank/DDBJ databases">
        <title>The genome of whitefly Bemisia tabaci, a global crop pest, provides novel insights into virus transmission, host adaptation and insecticide resistance.</title>
        <authorList>
            <person name="Kaur N."/>
            <person name="Kliot A."/>
            <person name="Pinheiro P.V."/>
            <person name="Luan J."/>
            <person name="Zheng Y."/>
            <person name="Liu W."/>
            <person name="Sun H."/>
            <person name="Yang X."/>
            <person name="Xu Y."/>
            <person name="Luo Y."/>
            <person name="Kruse A."/>
            <person name="Fisher T.W."/>
            <person name="Nelson D.R."/>
            <person name="Elimelech M."/>
            <person name="MacCoss M."/>
            <person name="Johnson R."/>
            <person name="Cohen E."/>
            <person name="Hunter W.B."/>
            <person name="Brown J.K."/>
            <person name="Jander G."/>
            <person name="Cilia M."/>
            <person name="Douglas A.E."/>
            <person name="Ghanim M."/>
            <person name="Simmons A.M."/>
            <person name="Wintermantel W.M."/>
            <person name="Ling K.-S."/>
            <person name="Fei Z."/>
        </authorList>
    </citation>
    <scope>NUCLEOTIDE SEQUENCE [LARGE SCALE GENOMIC DNA]</scope>
    <source>
        <strain evidence="11 12">MEAM1</strain>
    </source>
</reference>
<evidence type="ECO:0000259" key="10">
    <source>
        <dbReference type="PROSITE" id="PS51123"/>
    </source>
</evidence>
<dbReference type="RefSeq" id="WP_016857100.1">
    <property type="nucleotide sequence ID" value="NZ_CP016303.1"/>
</dbReference>
<dbReference type="InterPro" id="IPR036737">
    <property type="entry name" value="OmpA-like_sf"/>
</dbReference>
<evidence type="ECO:0000256" key="1">
    <source>
        <dbReference type="ARBA" id="ARBA00022618"/>
    </source>
</evidence>
<keyword evidence="4 8" id="KW-0564">Palmitate</keyword>
<dbReference type="PROSITE" id="PS51257">
    <property type="entry name" value="PROKAR_LIPOPROTEIN"/>
    <property type="match status" value="1"/>
</dbReference>
<dbReference type="NCBIfam" id="TIGR02802">
    <property type="entry name" value="Pal_lipo"/>
    <property type="match status" value="1"/>
</dbReference>
<dbReference type="Proteomes" id="UP000216438">
    <property type="component" value="Chromosome"/>
</dbReference>
<protein>
    <recommendedName>
        <fullName evidence="8">Peptidoglycan-associated lipoprotein</fullName>
        <shortName evidence="8">PAL</shortName>
    </recommendedName>
</protein>
<dbReference type="SUPFAM" id="SSF103088">
    <property type="entry name" value="OmpA-like"/>
    <property type="match status" value="1"/>
</dbReference>
<keyword evidence="3 8" id="KW-0472">Membrane</keyword>
<dbReference type="PRINTS" id="PR01021">
    <property type="entry name" value="OMPADOMAIN"/>
</dbReference>
<keyword evidence="1 8" id="KW-0132">Cell division</keyword>
<evidence type="ECO:0000256" key="8">
    <source>
        <dbReference type="HAMAP-Rule" id="MF_02204"/>
    </source>
</evidence>
<comment type="subunit">
    <text evidence="8">The Tol-Pal system is composed of five core proteins: the inner membrane proteins TolA, TolQ and TolR, the periplasmic protein TolB and the outer membrane protein Pal. They form a network linking the inner and outer membranes and the peptidoglycan layer.</text>
</comment>
<dbReference type="Pfam" id="PF00691">
    <property type="entry name" value="OmpA"/>
    <property type="match status" value="1"/>
</dbReference>
<evidence type="ECO:0000256" key="5">
    <source>
        <dbReference type="ARBA" id="ARBA00023237"/>
    </source>
</evidence>
<evidence type="ECO:0000256" key="3">
    <source>
        <dbReference type="ARBA" id="ARBA00023136"/>
    </source>
</evidence>
<dbReference type="InterPro" id="IPR039001">
    <property type="entry name" value="Pal"/>
</dbReference>
<comment type="subcellular location">
    <subcellularLocation>
        <location evidence="8">Cell outer membrane</location>
        <topology evidence="8">Lipid-anchor</topology>
    </subcellularLocation>
</comment>
<dbReference type="PANTHER" id="PTHR30329">
    <property type="entry name" value="STATOR ELEMENT OF FLAGELLAR MOTOR COMPLEX"/>
    <property type="match status" value="1"/>
</dbReference>